<keyword evidence="1" id="KW-0812">Transmembrane</keyword>
<protein>
    <recommendedName>
        <fullName evidence="4">Zn-finger containing protein</fullName>
    </recommendedName>
</protein>
<name>A0ABV1J2M8_9FIRM</name>
<accession>A0ABV1J2M8</accession>
<comment type="caution">
    <text evidence="2">The sequence shown here is derived from an EMBL/GenBank/DDBJ whole genome shotgun (WGS) entry which is preliminary data.</text>
</comment>
<feature type="transmembrane region" description="Helical" evidence="1">
    <location>
        <begin position="43"/>
        <end position="59"/>
    </location>
</feature>
<evidence type="ECO:0000313" key="3">
    <source>
        <dbReference type="Proteomes" id="UP001491691"/>
    </source>
</evidence>
<evidence type="ECO:0000256" key="1">
    <source>
        <dbReference type="SAM" id="Phobius"/>
    </source>
</evidence>
<organism evidence="2 3">
    <name type="scientific">Peptoniphilus senegalensis</name>
    <dbReference type="NCBI Taxonomy" id="1465757"/>
    <lineage>
        <taxon>Bacteria</taxon>
        <taxon>Bacillati</taxon>
        <taxon>Bacillota</taxon>
        <taxon>Tissierellia</taxon>
        <taxon>Tissierellales</taxon>
        <taxon>Peptoniphilaceae</taxon>
        <taxon>Peptoniphilus</taxon>
    </lineage>
</organism>
<feature type="transmembrane region" description="Helical" evidence="1">
    <location>
        <begin position="20"/>
        <end position="37"/>
    </location>
</feature>
<keyword evidence="3" id="KW-1185">Reference proteome</keyword>
<sequence>MNFKEKMRNFMVGRYGQDELGKFILSLTLILLVINLFVKTSALSAVALMLIFYSYYRIFSRDTSARYAENKKFLDTIEPLRRKFFTSKNKYENRKVYKYIKCPSCKLEMKVPKGKGKIKVTCKSCGNKFIIKS</sequence>
<dbReference type="Proteomes" id="UP001491691">
    <property type="component" value="Unassembled WGS sequence"/>
</dbReference>
<keyword evidence="1" id="KW-0472">Membrane</keyword>
<gene>
    <name evidence="2" type="ORF">AAA073_06850</name>
</gene>
<evidence type="ECO:0000313" key="2">
    <source>
        <dbReference type="EMBL" id="MEQ3347147.1"/>
    </source>
</evidence>
<proteinExistence type="predicted"/>
<reference evidence="2 3" key="1">
    <citation type="submission" date="2024-04" db="EMBL/GenBank/DDBJ databases">
        <title>Human intestinal bacterial collection.</title>
        <authorList>
            <person name="Pauvert C."/>
            <person name="Hitch T.C.A."/>
            <person name="Clavel T."/>
        </authorList>
    </citation>
    <scope>NUCLEOTIDE SEQUENCE [LARGE SCALE GENOMIC DNA]</scope>
    <source>
        <strain evidence="2 3">CLA-SR-H019</strain>
    </source>
</reference>
<keyword evidence="1" id="KW-1133">Transmembrane helix</keyword>
<dbReference type="EMBL" id="JBBNPP010000013">
    <property type="protein sequence ID" value="MEQ3347147.1"/>
    <property type="molecule type" value="Genomic_DNA"/>
</dbReference>
<evidence type="ECO:0008006" key="4">
    <source>
        <dbReference type="Google" id="ProtNLM"/>
    </source>
</evidence>